<dbReference type="HOGENOM" id="CLU_3063354_0_0_5"/>
<dbReference type="Proteomes" id="UP000029492">
    <property type="component" value="Chromosome"/>
</dbReference>
<dbReference type="STRING" id="693986.MOC_4121"/>
<evidence type="ECO:0000256" key="1">
    <source>
        <dbReference type="SAM" id="MobiDB-lite"/>
    </source>
</evidence>
<dbReference type="EMBL" id="CP003811">
    <property type="protein sequence ID" value="AIQ91876.1"/>
    <property type="molecule type" value="Genomic_DNA"/>
</dbReference>
<name>A0A089NVF0_9HYPH</name>
<reference evidence="2 3" key="1">
    <citation type="journal article" date="2014" name="PLoS ONE">
        <title>Genome Information of Methylobacterium oryzae, a Plant-Probiotic Methylotroph in the Phyllosphere.</title>
        <authorList>
            <person name="Kwak M.J."/>
            <person name="Jeong H."/>
            <person name="Madhaiyan M."/>
            <person name="Lee Y."/>
            <person name="Sa T.M."/>
            <person name="Oh T.K."/>
            <person name="Kim J.F."/>
        </authorList>
    </citation>
    <scope>NUCLEOTIDE SEQUENCE [LARGE SCALE GENOMIC DNA]</scope>
    <source>
        <strain evidence="2 3">CBMB20</strain>
    </source>
</reference>
<protein>
    <submittedName>
        <fullName evidence="2">Protein of unassigned function</fullName>
    </submittedName>
</protein>
<gene>
    <name evidence="2" type="ORF">MOC_4121</name>
</gene>
<organism evidence="2 3">
    <name type="scientific">Methylobacterium oryzae CBMB20</name>
    <dbReference type="NCBI Taxonomy" id="693986"/>
    <lineage>
        <taxon>Bacteria</taxon>
        <taxon>Pseudomonadati</taxon>
        <taxon>Pseudomonadota</taxon>
        <taxon>Alphaproteobacteria</taxon>
        <taxon>Hyphomicrobiales</taxon>
        <taxon>Methylobacteriaceae</taxon>
        <taxon>Methylobacterium</taxon>
    </lineage>
</organism>
<feature type="region of interest" description="Disordered" evidence="1">
    <location>
        <begin position="1"/>
        <end position="53"/>
    </location>
</feature>
<sequence length="53" mass="5711">MSLCGRGWRLGTESSTPPGPYLTGSTVPRSNPNATTLPLRRPKRGRFTVLTAP</sequence>
<evidence type="ECO:0000313" key="3">
    <source>
        <dbReference type="Proteomes" id="UP000029492"/>
    </source>
</evidence>
<proteinExistence type="predicted"/>
<accession>A0A089NVF0</accession>
<dbReference type="KEGG" id="mor:MOC_4121"/>
<dbReference type="AlphaFoldDB" id="A0A089NVF0"/>
<keyword evidence="3" id="KW-1185">Reference proteome</keyword>
<evidence type="ECO:0000313" key="2">
    <source>
        <dbReference type="EMBL" id="AIQ91876.1"/>
    </source>
</evidence>
<feature type="compositionally biased region" description="Polar residues" evidence="1">
    <location>
        <begin position="23"/>
        <end position="36"/>
    </location>
</feature>